<sequence>MNCIHQSLLDLMGWKRVQLGHVQNFVKEKQLKLDALQQGLITIYSKGEDTVLVRDIDKLRKVDYVYWCRRSKMMEGQRGRKYSLFLSTFGSDK</sequence>
<proteinExistence type="predicted"/>
<dbReference type="AlphaFoldDB" id="A0AAV3RXU4"/>
<dbReference type="Proteomes" id="UP001454036">
    <property type="component" value="Unassembled WGS sequence"/>
</dbReference>
<protein>
    <submittedName>
        <fullName evidence="1">Uncharacterized protein</fullName>
    </submittedName>
</protein>
<dbReference type="EMBL" id="BAABME010011917">
    <property type="protein sequence ID" value="GAA0184466.1"/>
    <property type="molecule type" value="Genomic_DNA"/>
</dbReference>
<reference evidence="1 2" key="1">
    <citation type="submission" date="2024-01" db="EMBL/GenBank/DDBJ databases">
        <title>The complete chloroplast genome sequence of Lithospermum erythrorhizon: insights into the phylogenetic relationship among Boraginaceae species and the maternal lineages of purple gromwells.</title>
        <authorList>
            <person name="Okada T."/>
            <person name="Watanabe K."/>
        </authorList>
    </citation>
    <scope>NUCLEOTIDE SEQUENCE [LARGE SCALE GENOMIC DNA]</scope>
</reference>
<evidence type="ECO:0000313" key="2">
    <source>
        <dbReference type="Proteomes" id="UP001454036"/>
    </source>
</evidence>
<organism evidence="1 2">
    <name type="scientific">Lithospermum erythrorhizon</name>
    <name type="common">Purple gromwell</name>
    <name type="synonym">Lithospermum officinale var. erythrorhizon</name>
    <dbReference type="NCBI Taxonomy" id="34254"/>
    <lineage>
        <taxon>Eukaryota</taxon>
        <taxon>Viridiplantae</taxon>
        <taxon>Streptophyta</taxon>
        <taxon>Embryophyta</taxon>
        <taxon>Tracheophyta</taxon>
        <taxon>Spermatophyta</taxon>
        <taxon>Magnoliopsida</taxon>
        <taxon>eudicotyledons</taxon>
        <taxon>Gunneridae</taxon>
        <taxon>Pentapetalae</taxon>
        <taxon>asterids</taxon>
        <taxon>lamiids</taxon>
        <taxon>Boraginales</taxon>
        <taxon>Boraginaceae</taxon>
        <taxon>Boraginoideae</taxon>
        <taxon>Lithospermeae</taxon>
        <taxon>Lithospermum</taxon>
    </lineage>
</organism>
<accession>A0AAV3RXU4</accession>
<comment type="caution">
    <text evidence="1">The sequence shown here is derived from an EMBL/GenBank/DDBJ whole genome shotgun (WGS) entry which is preliminary data.</text>
</comment>
<gene>
    <name evidence="1" type="ORF">LIER_31754</name>
</gene>
<evidence type="ECO:0000313" key="1">
    <source>
        <dbReference type="EMBL" id="GAA0184466.1"/>
    </source>
</evidence>
<name>A0AAV3RXU4_LITER</name>
<keyword evidence="2" id="KW-1185">Reference proteome</keyword>